<reference evidence="1 2" key="1">
    <citation type="submission" date="2013-05" db="EMBL/GenBank/DDBJ databases">
        <title>Draft genome sequence of Rubidibacter lacunae KORDI 51-2.</title>
        <authorList>
            <person name="Choi D.H."/>
            <person name="Noh J.H."/>
            <person name="Kwon K.-K."/>
            <person name="Lee J.-H."/>
            <person name="Ryu J.-Y."/>
        </authorList>
    </citation>
    <scope>NUCLEOTIDE SEQUENCE [LARGE SCALE GENOMIC DNA]</scope>
    <source>
        <strain evidence="1 2">KORDI 51-2</strain>
    </source>
</reference>
<dbReference type="InParanoid" id="U5DME0"/>
<evidence type="ECO:0000313" key="2">
    <source>
        <dbReference type="Proteomes" id="UP000016960"/>
    </source>
</evidence>
<organism evidence="1 2">
    <name type="scientific">Rubidibacter lacunae KORDI 51-2</name>
    <dbReference type="NCBI Taxonomy" id="582515"/>
    <lineage>
        <taxon>Bacteria</taxon>
        <taxon>Bacillati</taxon>
        <taxon>Cyanobacteriota</taxon>
        <taxon>Cyanophyceae</taxon>
        <taxon>Oscillatoriophycideae</taxon>
        <taxon>Chroococcales</taxon>
        <taxon>Aphanothecaceae</taxon>
        <taxon>Rubidibacter</taxon>
    </lineage>
</organism>
<comment type="caution">
    <text evidence="1">The sequence shown here is derived from an EMBL/GenBank/DDBJ whole genome shotgun (WGS) entry which is preliminary data.</text>
</comment>
<dbReference type="EMBL" id="ASSJ01000035">
    <property type="protein sequence ID" value="ERN42032.1"/>
    <property type="molecule type" value="Genomic_DNA"/>
</dbReference>
<name>U5DME0_9CHRO</name>
<sequence length="68" mass="7353">MWTAGTDAISSLSAAFSAVLLAHADATIRVNYGLLGISWRFESFAEFAASSVAERQLGFYMPHVDPET</sequence>
<accession>U5DME0</accession>
<dbReference type="STRING" id="582515.KR51_00013670"/>
<dbReference type="AlphaFoldDB" id="U5DME0"/>
<dbReference type="RefSeq" id="WP_022605920.1">
    <property type="nucleotide sequence ID" value="NZ_ASSJ01000035.1"/>
</dbReference>
<protein>
    <submittedName>
        <fullName evidence="1">Uncharacterized protein</fullName>
    </submittedName>
</protein>
<dbReference type="Proteomes" id="UP000016960">
    <property type="component" value="Unassembled WGS sequence"/>
</dbReference>
<keyword evidence="2" id="KW-1185">Reference proteome</keyword>
<gene>
    <name evidence="1" type="ORF">KR51_00013670</name>
</gene>
<evidence type="ECO:0000313" key="1">
    <source>
        <dbReference type="EMBL" id="ERN42032.1"/>
    </source>
</evidence>
<proteinExistence type="predicted"/>